<evidence type="ECO:0000313" key="4">
    <source>
        <dbReference type="Proteomes" id="UP000321750"/>
    </source>
</evidence>
<feature type="transmembrane region" description="Helical" evidence="1">
    <location>
        <begin position="12"/>
        <end position="30"/>
    </location>
</feature>
<proteinExistence type="predicted"/>
<evidence type="ECO:0000313" key="3">
    <source>
        <dbReference type="EMBL" id="GEP10174.1"/>
    </source>
</evidence>
<protein>
    <recommendedName>
        <fullName evidence="2">SPW repeat-containing integral membrane domain-containing protein</fullName>
    </recommendedName>
</protein>
<feature type="domain" description="SPW repeat-containing integral membrane" evidence="2">
    <location>
        <begin position="16"/>
        <end position="104"/>
    </location>
</feature>
<dbReference type="EMBL" id="BJZV01000009">
    <property type="protein sequence ID" value="GEP10174.1"/>
    <property type="molecule type" value="Genomic_DNA"/>
</dbReference>
<keyword evidence="1" id="KW-0812">Transmembrane</keyword>
<dbReference type="OrthoDB" id="8005672at2"/>
<gene>
    <name evidence="3" type="ORF">MGN01_20190</name>
</gene>
<comment type="caution">
    <text evidence="3">The sequence shown here is derived from an EMBL/GenBank/DDBJ whole genome shotgun (WGS) entry which is preliminary data.</text>
</comment>
<dbReference type="Pfam" id="PF03779">
    <property type="entry name" value="SPW"/>
    <property type="match status" value="1"/>
</dbReference>
<dbReference type="RefSeq" id="WP_147046464.1">
    <property type="nucleotide sequence ID" value="NZ_BJZV01000009.1"/>
</dbReference>
<feature type="transmembrane region" description="Helical" evidence="1">
    <location>
        <begin position="89"/>
        <end position="108"/>
    </location>
</feature>
<feature type="transmembrane region" description="Helical" evidence="1">
    <location>
        <begin position="65"/>
        <end position="83"/>
    </location>
</feature>
<dbReference type="AlphaFoldDB" id="A0A512JJN8"/>
<reference evidence="3 4" key="1">
    <citation type="submission" date="2019-07" db="EMBL/GenBank/DDBJ databases">
        <title>Whole genome shotgun sequence of Methylobacterium gnaphalii NBRC 107716.</title>
        <authorList>
            <person name="Hosoyama A."/>
            <person name="Uohara A."/>
            <person name="Ohji S."/>
            <person name="Ichikawa N."/>
        </authorList>
    </citation>
    <scope>NUCLEOTIDE SEQUENCE [LARGE SCALE GENOMIC DNA]</scope>
    <source>
        <strain evidence="3 4">NBRC 107716</strain>
    </source>
</reference>
<sequence>MREDRKEQLAAFNLATGTLGMILIATPWAFDISEPTAVWSAVFSGALVMRLGFSTAMHFREWKARVEAAVAAWLLSVPWLLHWEKLSGVTWAHIVVGLAVAGAAAAGLRGRTADETPLDLGQCRGARPC</sequence>
<keyword evidence="1" id="KW-1133">Transmembrane helix</keyword>
<keyword evidence="4" id="KW-1185">Reference proteome</keyword>
<keyword evidence="1" id="KW-0472">Membrane</keyword>
<dbReference type="InterPro" id="IPR005530">
    <property type="entry name" value="SPW"/>
</dbReference>
<evidence type="ECO:0000256" key="1">
    <source>
        <dbReference type="SAM" id="Phobius"/>
    </source>
</evidence>
<evidence type="ECO:0000259" key="2">
    <source>
        <dbReference type="Pfam" id="PF03779"/>
    </source>
</evidence>
<feature type="transmembrane region" description="Helical" evidence="1">
    <location>
        <begin position="36"/>
        <end position="53"/>
    </location>
</feature>
<accession>A0A512JJN8</accession>
<dbReference type="Proteomes" id="UP000321750">
    <property type="component" value="Unassembled WGS sequence"/>
</dbReference>
<organism evidence="3 4">
    <name type="scientific">Methylobacterium gnaphalii</name>
    <dbReference type="NCBI Taxonomy" id="1010610"/>
    <lineage>
        <taxon>Bacteria</taxon>
        <taxon>Pseudomonadati</taxon>
        <taxon>Pseudomonadota</taxon>
        <taxon>Alphaproteobacteria</taxon>
        <taxon>Hyphomicrobiales</taxon>
        <taxon>Methylobacteriaceae</taxon>
        <taxon>Methylobacterium</taxon>
    </lineage>
</organism>
<name>A0A512JJN8_9HYPH</name>